<dbReference type="PRINTS" id="PR00778">
    <property type="entry name" value="HTHARSR"/>
</dbReference>
<evidence type="ECO:0000256" key="3">
    <source>
        <dbReference type="ARBA" id="ARBA00023163"/>
    </source>
</evidence>
<dbReference type="GO" id="GO:0003700">
    <property type="term" value="F:DNA-binding transcription factor activity"/>
    <property type="evidence" value="ECO:0007669"/>
    <property type="project" value="InterPro"/>
</dbReference>
<accession>A0A369M5W2</accession>
<keyword evidence="6" id="KW-1185">Reference proteome</keyword>
<keyword evidence="3" id="KW-0804">Transcription</keyword>
<dbReference type="Gene3D" id="1.10.10.10">
    <property type="entry name" value="Winged helix-like DNA-binding domain superfamily/Winged helix DNA-binding domain"/>
    <property type="match status" value="1"/>
</dbReference>
<dbReference type="PROSITE" id="PS50987">
    <property type="entry name" value="HTH_ARSR_2"/>
    <property type="match status" value="1"/>
</dbReference>
<dbReference type="RefSeq" id="WP_114568165.1">
    <property type="nucleotide sequence ID" value="NZ_CABMMS010000001.1"/>
</dbReference>
<dbReference type="PANTHER" id="PTHR33154:SF18">
    <property type="entry name" value="ARSENICAL RESISTANCE OPERON REPRESSOR"/>
    <property type="match status" value="1"/>
</dbReference>
<evidence type="ECO:0000259" key="4">
    <source>
        <dbReference type="PROSITE" id="PS50987"/>
    </source>
</evidence>
<dbReference type="Proteomes" id="UP000254000">
    <property type="component" value="Unassembled WGS sequence"/>
</dbReference>
<dbReference type="Pfam" id="PF01022">
    <property type="entry name" value="HTH_5"/>
    <property type="match status" value="1"/>
</dbReference>
<dbReference type="InterPro" id="IPR036388">
    <property type="entry name" value="WH-like_DNA-bd_sf"/>
</dbReference>
<proteinExistence type="predicted"/>
<comment type="caution">
    <text evidence="5">The sequence shown here is derived from an EMBL/GenBank/DDBJ whole genome shotgun (WGS) entry which is preliminary data.</text>
</comment>
<evidence type="ECO:0000256" key="2">
    <source>
        <dbReference type="ARBA" id="ARBA00023125"/>
    </source>
</evidence>
<dbReference type="SUPFAM" id="SSF46785">
    <property type="entry name" value="Winged helix' DNA-binding domain"/>
    <property type="match status" value="1"/>
</dbReference>
<dbReference type="InterPro" id="IPR051081">
    <property type="entry name" value="HTH_MetalResp_TranReg"/>
</dbReference>
<dbReference type="OrthoDB" id="3628603at2"/>
<dbReference type="CDD" id="cd00090">
    <property type="entry name" value="HTH_ARSR"/>
    <property type="match status" value="1"/>
</dbReference>
<dbReference type="EMBL" id="PPTS01000001">
    <property type="protein sequence ID" value="RDB67131.1"/>
    <property type="molecule type" value="Genomic_DNA"/>
</dbReference>
<dbReference type="NCBIfam" id="NF033788">
    <property type="entry name" value="HTH_metalloreg"/>
    <property type="match status" value="1"/>
</dbReference>
<organism evidence="5 6">
    <name type="scientific">Gordonibacter pamelaeae</name>
    <dbReference type="NCBI Taxonomy" id="471189"/>
    <lineage>
        <taxon>Bacteria</taxon>
        <taxon>Bacillati</taxon>
        <taxon>Actinomycetota</taxon>
        <taxon>Coriobacteriia</taxon>
        <taxon>Eggerthellales</taxon>
        <taxon>Eggerthellaceae</taxon>
        <taxon>Gordonibacter</taxon>
    </lineage>
</organism>
<evidence type="ECO:0000256" key="1">
    <source>
        <dbReference type="ARBA" id="ARBA00023015"/>
    </source>
</evidence>
<protein>
    <submittedName>
        <fullName evidence="5">Transcriptional regulator</fullName>
    </submittedName>
</protein>
<keyword evidence="1" id="KW-0805">Transcription regulation</keyword>
<dbReference type="SMART" id="SM00418">
    <property type="entry name" value="HTH_ARSR"/>
    <property type="match status" value="1"/>
</dbReference>
<evidence type="ECO:0000313" key="6">
    <source>
        <dbReference type="Proteomes" id="UP000254000"/>
    </source>
</evidence>
<dbReference type="InterPro" id="IPR011991">
    <property type="entry name" value="ArsR-like_HTH"/>
</dbReference>
<gene>
    <name evidence="5" type="ORF">C1877_01430</name>
</gene>
<feature type="domain" description="HTH arsR-type" evidence="4">
    <location>
        <begin position="11"/>
        <end position="106"/>
    </location>
</feature>
<reference evidence="5 6" key="1">
    <citation type="journal article" date="2018" name="Elife">
        <title>Discovery and characterization of a prevalent human gut bacterial enzyme sufficient for the inactivation of a family of plant toxins.</title>
        <authorList>
            <person name="Koppel N."/>
            <person name="Bisanz J.E."/>
            <person name="Pandelia M.E."/>
            <person name="Turnbaugh P.J."/>
            <person name="Balskus E.P."/>
        </authorList>
    </citation>
    <scope>NUCLEOTIDE SEQUENCE [LARGE SCALE GENOMIC DNA]</scope>
    <source>
        <strain evidence="5 6">3C</strain>
    </source>
</reference>
<keyword evidence="2" id="KW-0238">DNA-binding</keyword>
<dbReference type="InterPro" id="IPR036390">
    <property type="entry name" value="WH_DNA-bd_sf"/>
</dbReference>
<dbReference type="InterPro" id="IPR001845">
    <property type="entry name" value="HTH_ArsR_DNA-bd_dom"/>
</dbReference>
<dbReference type="GO" id="GO:0003677">
    <property type="term" value="F:DNA binding"/>
    <property type="evidence" value="ECO:0007669"/>
    <property type="project" value="UniProtKB-KW"/>
</dbReference>
<dbReference type="PANTHER" id="PTHR33154">
    <property type="entry name" value="TRANSCRIPTIONAL REGULATOR, ARSR FAMILY"/>
    <property type="match status" value="1"/>
</dbReference>
<evidence type="ECO:0000313" key="5">
    <source>
        <dbReference type="EMBL" id="RDB67131.1"/>
    </source>
</evidence>
<dbReference type="AlphaFoldDB" id="A0A369M5W2"/>
<name>A0A369M5W2_9ACTN</name>
<dbReference type="GeneID" id="78358376"/>
<sequence>MDHAKSNSEPLQSPRLSDDASIFKALGDERRLRIMRQIASQPGICSCKVLAEHEMSQSTLSHHMKLLCTAGLVKCEKDGKWIHYTLDPDGIRRAVETLKNLEEATR</sequence>